<organism evidence="3 4">
    <name type="scientific">Spraguea lophii (strain 42_110)</name>
    <name type="common">Microsporidian parasite</name>
    <dbReference type="NCBI Taxonomy" id="1358809"/>
    <lineage>
        <taxon>Eukaryota</taxon>
        <taxon>Fungi</taxon>
        <taxon>Fungi incertae sedis</taxon>
        <taxon>Microsporidia</taxon>
        <taxon>Spragueidae</taxon>
        <taxon>Spraguea</taxon>
    </lineage>
</organism>
<name>S7W7Z3_SPRLO</name>
<accession>S7W7Z3</accession>
<dbReference type="EMBL" id="ATCN01000469">
    <property type="protein sequence ID" value="EPR78946.1"/>
    <property type="molecule type" value="Genomic_DNA"/>
</dbReference>
<evidence type="ECO:0000256" key="1">
    <source>
        <dbReference type="ARBA" id="ARBA00007261"/>
    </source>
</evidence>
<sequence>MTFSLSKLPNNFYILTYFSKTPSLKLFFNVGSQNENGKNAGITHLLEHLIVSNLPKYDGFTSRNKITIYKNNPSLPNDIFQISKLKLSNVKQELKRIDEEARWLNKSSNYNKEINKHNKNSIDLISEIEKTHNKLLKVDYPIIGNREILQNLTVNNIKKYFKDYFKNENIILSIGSKHTHEEIIDFIKNKERNIESSFNISKIKNNKKIIELSNDDIIDNYDLLTHSKTLENNLNENKSKSSNIIIKKYNYDYLTDKIINKNIIISKFNNKTIASIKNKSIIHPMIYFISNIKDKLHYFYSIYKKYGILTIYGKDNDVKKVIKEMLYKNKEEFIVDYIFKKLNKNK</sequence>
<reference evidence="4" key="1">
    <citation type="journal article" date="2013" name="PLoS Genet.">
        <title>The genome of Spraguea lophii and the basis of host-microsporidian interactions.</title>
        <authorList>
            <person name="Campbell S.E."/>
            <person name="Williams T.A."/>
            <person name="Yousuf A."/>
            <person name="Soanes D.M."/>
            <person name="Paszkiewicz K.H."/>
            <person name="Williams B.A.P."/>
        </authorList>
    </citation>
    <scope>NUCLEOTIDE SEQUENCE [LARGE SCALE GENOMIC DNA]</scope>
    <source>
        <strain evidence="4">42_110</strain>
    </source>
</reference>
<evidence type="ECO:0000313" key="4">
    <source>
        <dbReference type="Proteomes" id="UP000014978"/>
    </source>
</evidence>
<proteinExistence type="inferred from homology"/>
<keyword evidence="4" id="KW-1185">Reference proteome</keyword>
<dbReference type="Proteomes" id="UP000014978">
    <property type="component" value="Unassembled WGS sequence"/>
</dbReference>
<dbReference type="PANTHER" id="PTHR11851:SF49">
    <property type="entry name" value="MITOCHONDRIAL-PROCESSING PEPTIDASE SUBUNIT ALPHA"/>
    <property type="match status" value="1"/>
</dbReference>
<dbReference type="HOGENOM" id="CLU_802096_0_0_1"/>
<dbReference type="STRING" id="1358809.S7W7Z3"/>
<feature type="domain" description="Peptidase M16 N-terminal" evidence="2">
    <location>
        <begin position="20"/>
        <end position="58"/>
    </location>
</feature>
<evidence type="ECO:0000313" key="3">
    <source>
        <dbReference type="EMBL" id="EPR78946.1"/>
    </source>
</evidence>
<dbReference type="InterPro" id="IPR011765">
    <property type="entry name" value="Pept_M16_N"/>
</dbReference>
<dbReference type="Pfam" id="PF00675">
    <property type="entry name" value="Peptidase_M16"/>
    <property type="match status" value="1"/>
</dbReference>
<dbReference type="InterPro" id="IPR011249">
    <property type="entry name" value="Metalloenz_LuxS/M16"/>
</dbReference>
<dbReference type="InParanoid" id="S7W7Z3"/>
<dbReference type="OrthoDB" id="10685151at2759"/>
<dbReference type="InterPro" id="IPR050361">
    <property type="entry name" value="MPP/UQCRC_Complex"/>
</dbReference>
<evidence type="ECO:0000259" key="2">
    <source>
        <dbReference type="Pfam" id="PF00675"/>
    </source>
</evidence>
<comment type="similarity">
    <text evidence="1">Belongs to the peptidase M16 family.</text>
</comment>
<comment type="caution">
    <text evidence="3">The sequence shown here is derived from an EMBL/GenBank/DDBJ whole genome shotgun (WGS) entry which is preliminary data.</text>
</comment>
<protein>
    <submittedName>
        <fullName evidence="3">Peptidase M16 domain protein</fullName>
    </submittedName>
</protein>
<dbReference type="Gene3D" id="3.30.830.10">
    <property type="entry name" value="Metalloenzyme, LuxS/M16 peptidase-like"/>
    <property type="match status" value="1"/>
</dbReference>
<dbReference type="PANTHER" id="PTHR11851">
    <property type="entry name" value="METALLOPROTEASE"/>
    <property type="match status" value="1"/>
</dbReference>
<dbReference type="VEuPathDB" id="MicrosporidiaDB:SLOPH_1415"/>
<dbReference type="GO" id="GO:0046872">
    <property type="term" value="F:metal ion binding"/>
    <property type="evidence" value="ECO:0007669"/>
    <property type="project" value="InterPro"/>
</dbReference>
<dbReference type="SUPFAM" id="SSF63411">
    <property type="entry name" value="LuxS/MPP-like metallohydrolase"/>
    <property type="match status" value="1"/>
</dbReference>
<gene>
    <name evidence="3" type="ORF">SLOPH_1415</name>
</gene>
<dbReference type="AlphaFoldDB" id="S7W7Z3"/>